<dbReference type="AlphaFoldDB" id="A0A1B6NPG7"/>
<evidence type="ECO:0000313" key="2">
    <source>
        <dbReference type="EMBL" id="KTF05290.1"/>
    </source>
</evidence>
<feature type="non-terminal residue" evidence="2">
    <location>
        <position position="1"/>
    </location>
</feature>
<protein>
    <submittedName>
        <fullName evidence="2">Uncharacterized protein</fullName>
    </submittedName>
</protein>
<gene>
    <name evidence="2" type="ORF">MGSAQ_003214</name>
</gene>
<dbReference type="InterPro" id="IPR018636">
    <property type="entry name" value="DUF2058"/>
</dbReference>
<evidence type="ECO:0000256" key="1">
    <source>
        <dbReference type="SAM" id="MobiDB-lite"/>
    </source>
</evidence>
<sequence length="21" mass="2591">GKDEDEDDWYADYEIPDDLTW</sequence>
<feature type="region of interest" description="Disordered" evidence="1">
    <location>
        <begin position="1"/>
        <end position="21"/>
    </location>
</feature>
<accession>A0A1B6NPG7</accession>
<reference evidence="2" key="1">
    <citation type="submission" date="2013-11" db="EMBL/GenBank/DDBJ databases">
        <title>Microbial diversity, functional groups and degradation webs in Northern and Southern Mediterranean and Red Sea marine crude oil polluted sites.</title>
        <authorList>
            <person name="Daffonchio D."/>
            <person name="Mapelli F."/>
            <person name="Ferrer M."/>
            <person name="Richter M."/>
            <person name="Cherif A."/>
            <person name="Malkawi H.I."/>
            <person name="Yakimov M.M."/>
            <person name="Abdel-Fattah Y.R."/>
            <person name="Blaghen M."/>
            <person name="Golyshin P.N."/>
            <person name="Kalogerakis N."/>
            <person name="Boon N."/>
            <person name="Magagnini M."/>
            <person name="Fava F."/>
        </authorList>
    </citation>
    <scope>NUCLEOTIDE SEQUENCE</scope>
</reference>
<dbReference type="Pfam" id="PF09831">
    <property type="entry name" value="DUF2058"/>
    <property type="match status" value="1"/>
</dbReference>
<comment type="caution">
    <text evidence="2">The sequence shown here is derived from an EMBL/GenBank/DDBJ whole genome shotgun (WGS) entry which is preliminary data.</text>
</comment>
<dbReference type="EMBL" id="AYSL01001881">
    <property type="protein sequence ID" value="KTF05290.1"/>
    <property type="molecule type" value="Genomic_DNA"/>
</dbReference>
<organism evidence="2">
    <name type="scientific">marine sediment metagenome</name>
    <dbReference type="NCBI Taxonomy" id="412755"/>
    <lineage>
        <taxon>unclassified sequences</taxon>
        <taxon>metagenomes</taxon>
        <taxon>ecological metagenomes</taxon>
    </lineage>
</organism>
<name>A0A1B6NPG7_9ZZZZ</name>
<proteinExistence type="predicted"/>